<reference evidence="9 10" key="1">
    <citation type="submission" date="2024-01" db="EMBL/GenBank/DDBJ databases">
        <title>New evidence supports the origin of RcGTA from prophage.</title>
        <authorList>
            <person name="Xu Y."/>
            <person name="Liu B."/>
            <person name="Chen F."/>
        </authorList>
    </citation>
    <scope>NUCLEOTIDE SEQUENCE [LARGE SCALE GENOMIC DNA]</scope>
    <source>
        <strain evidence="9 10">CBW1107-2</strain>
    </source>
</reference>
<feature type="transmembrane region" description="Helical" evidence="8">
    <location>
        <begin position="38"/>
        <end position="57"/>
    </location>
</feature>
<evidence type="ECO:0000256" key="2">
    <source>
        <dbReference type="ARBA" id="ARBA00010145"/>
    </source>
</evidence>
<dbReference type="PANTHER" id="PTHR36838">
    <property type="entry name" value="AUXIN EFFLUX CARRIER FAMILY PROTEIN"/>
    <property type="match status" value="1"/>
</dbReference>
<evidence type="ECO:0000313" key="10">
    <source>
        <dbReference type="Proteomes" id="UP001559025"/>
    </source>
</evidence>
<comment type="similarity">
    <text evidence="2">Belongs to the auxin efflux carrier (TC 2.A.69) family.</text>
</comment>
<comment type="caution">
    <text evidence="9">The sequence shown here is derived from an EMBL/GenBank/DDBJ whole genome shotgun (WGS) entry which is preliminary data.</text>
</comment>
<protein>
    <submittedName>
        <fullName evidence="9">AEC family transporter</fullName>
    </submittedName>
</protein>
<name>A0ABV3WTF6_9HYPH</name>
<dbReference type="Proteomes" id="UP001559025">
    <property type="component" value="Unassembled WGS sequence"/>
</dbReference>
<feature type="transmembrane region" description="Helical" evidence="8">
    <location>
        <begin position="124"/>
        <end position="149"/>
    </location>
</feature>
<evidence type="ECO:0000256" key="8">
    <source>
        <dbReference type="SAM" id="Phobius"/>
    </source>
</evidence>
<evidence type="ECO:0000256" key="4">
    <source>
        <dbReference type="ARBA" id="ARBA00022475"/>
    </source>
</evidence>
<feature type="transmembrane region" description="Helical" evidence="8">
    <location>
        <begin position="255"/>
        <end position="274"/>
    </location>
</feature>
<evidence type="ECO:0000256" key="3">
    <source>
        <dbReference type="ARBA" id="ARBA00022448"/>
    </source>
</evidence>
<keyword evidence="4" id="KW-1003">Cell membrane</keyword>
<dbReference type="Pfam" id="PF03547">
    <property type="entry name" value="Mem_trans"/>
    <property type="match status" value="1"/>
</dbReference>
<dbReference type="Gene3D" id="1.20.1530.20">
    <property type="match status" value="1"/>
</dbReference>
<dbReference type="InterPro" id="IPR004776">
    <property type="entry name" value="Mem_transp_PIN-like"/>
</dbReference>
<dbReference type="PANTHER" id="PTHR36838:SF4">
    <property type="entry name" value="AUXIN EFFLUX CARRIER FAMILY PROTEIN"/>
    <property type="match status" value="1"/>
</dbReference>
<accession>A0ABV3WTF6</accession>
<proteinExistence type="inferred from homology"/>
<evidence type="ECO:0000256" key="5">
    <source>
        <dbReference type="ARBA" id="ARBA00022692"/>
    </source>
</evidence>
<keyword evidence="3" id="KW-0813">Transport</keyword>
<dbReference type="RefSeq" id="WP_368803028.1">
    <property type="nucleotide sequence ID" value="NZ_JAZHFV010000003.1"/>
</dbReference>
<evidence type="ECO:0000256" key="6">
    <source>
        <dbReference type="ARBA" id="ARBA00022989"/>
    </source>
</evidence>
<keyword evidence="10" id="KW-1185">Reference proteome</keyword>
<feature type="transmembrane region" description="Helical" evidence="8">
    <location>
        <begin position="283"/>
        <end position="306"/>
    </location>
</feature>
<feature type="transmembrane region" description="Helical" evidence="8">
    <location>
        <begin position="64"/>
        <end position="87"/>
    </location>
</feature>
<dbReference type="EMBL" id="JAZHFV010000003">
    <property type="protein sequence ID" value="MEX4007954.1"/>
    <property type="molecule type" value="Genomic_DNA"/>
</dbReference>
<evidence type="ECO:0000313" key="9">
    <source>
        <dbReference type="EMBL" id="MEX4007954.1"/>
    </source>
</evidence>
<sequence>MLAIFESILPIFLIIVLGNLLRRTSITSDDGWRGLEQVSYWVLYPTLLFATIIHADFSGLRLDAMLIALLATIAIMAVLVLGSWPLWRPSGAATPGEFSSMFQSALRWNGFIALAVAQKLFPPAASAVVALAMAVIIIPLNVMSVAVVARFGSRDADWGKVMRATATNPLIVGVAAGIVLRFLPGGLYDPLDEAIGLIASAAIGMGLISVGAGLRTADMFRPRLAIWFPVVLKLAVLPAILCLIAYGLGVRGPELVYLVLCGAVPTAMNGYMLARQLGGDAEFYAAVTTLQTVLAVLTMPAALAIATQLSSG</sequence>
<keyword evidence="6 8" id="KW-1133">Transmembrane helix</keyword>
<feature type="transmembrane region" description="Helical" evidence="8">
    <location>
        <begin position="170"/>
        <end position="188"/>
    </location>
</feature>
<feature type="transmembrane region" description="Helical" evidence="8">
    <location>
        <begin position="194"/>
        <end position="214"/>
    </location>
</feature>
<organism evidence="9 10">
    <name type="scientific">Neoaquamicrobium sediminum</name>
    <dbReference type="NCBI Taxonomy" id="1849104"/>
    <lineage>
        <taxon>Bacteria</taxon>
        <taxon>Pseudomonadati</taxon>
        <taxon>Pseudomonadota</taxon>
        <taxon>Alphaproteobacteria</taxon>
        <taxon>Hyphomicrobiales</taxon>
        <taxon>Phyllobacteriaceae</taxon>
        <taxon>Neoaquamicrobium</taxon>
    </lineage>
</organism>
<comment type="subcellular location">
    <subcellularLocation>
        <location evidence="1">Cell membrane</location>
        <topology evidence="1">Multi-pass membrane protein</topology>
    </subcellularLocation>
</comment>
<dbReference type="InterPro" id="IPR038770">
    <property type="entry name" value="Na+/solute_symporter_sf"/>
</dbReference>
<keyword evidence="5 8" id="KW-0812">Transmembrane</keyword>
<keyword evidence="7 8" id="KW-0472">Membrane</keyword>
<gene>
    <name evidence="9" type="ORF">V1479_11610</name>
</gene>
<feature type="transmembrane region" description="Helical" evidence="8">
    <location>
        <begin position="226"/>
        <end position="249"/>
    </location>
</feature>
<evidence type="ECO:0000256" key="1">
    <source>
        <dbReference type="ARBA" id="ARBA00004651"/>
    </source>
</evidence>
<evidence type="ECO:0000256" key="7">
    <source>
        <dbReference type="ARBA" id="ARBA00023136"/>
    </source>
</evidence>